<evidence type="ECO:0000256" key="6">
    <source>
        <dbReference type="ARBA" id="ARBA00023180"/>
    </source>
</evidence>
<evidence type="ECO:0000313" key="9">
    <source>
        <dbReference type="Ensembl" id="ENSNVIP00000002125.1"/>
    </source>
</evidence>
<dbReference type="Pfam" id="PF25152">
    <property type="entry name" value="CD59"/>
    <property type="match status" value="1"/>
</dbReference>
<keyword evidence="5" id="KW-1015">Disulfide bond</keyword>
<keyword evidence="3 8" id="KW-0732">Signal</keyword>
<keyword evidence="2" id="KW-0336">GPI-anchor</keyword>
<sequence>MGNKGGFILFLLVLAVLCHSDHSLTCSICTEPDHDCNKTTTCSVNLDMCLFVKAEPKLFYHQGWKFQGGTWVVQSIGHLTLGFSSGCDFMGCGIESHTGLCSQWGVSLKILSLCPFPHSHISILSFSL</sequence>
<organism evidence="9 10">
    <name type="scientific">Neovison vison</name>
    <name type="common">American mink</name>
    <name type="synonym">Mustela vison</name>
    <dbReference type="NCBI Taxonomy" id="452646"/>
    <lineage>
        <taxon>Eukaryota</taxon>
        <taxon>Metazoa</taxon>
        <taxon>Chordata</taxon>
        <taxon>Craniata</taxon>
        <taxon>Vertebrata</taxon>
        <taxon>Euteleostomi</taxon>
        <taxon>Mammalia</taxon>
        <taxon>Eutheria</taxon>
        <taxon>Laurasiatheria</taxon>
        <taxon>Carnivora</taxon>
        <taxon>Caniformia</taxon>
        <taxon>Musteloidea</taxon>
        <taxon>Mustelidae</taxon>
        <taxon>Mustelinae</taxon>
        <taxon>Neogale</taxon>
    </lineage>
</organism>
<keyword evidence="7" id="KW-0449">Lipoprotein</keyword>
<proteinExistence type="predicted"/>
<name>A0A8C7EJB2_NEOVI</name>
<dbReference type="InterPro" id="IPR056949">
    <property type="entry name" value="CD59"/>
</dbReference>
<comment type="subcellular location">
    <subcellularLocation>
        <location evidence="1">Membrane</location>
        <topology evidence="1">Lipid-anchor</topology>
        <topology evidence="1">GPI-anchor</topology>
    </subcellularLocation>
</comment>
<dbReference type="GeneTree" id="ENSGT01050000246998"/>
<dbReference type="Ensembl" id="ENSNVIT00000002476.1">
    <property type="protein sequence ID" value="ENSNVIP00000002125.1"/>
    <property type="gene ID" value="ENSNVIG00000001733.1"/>
</dbReference>
<evidence type="ECO:0000256" key="1">
    <source>
        <dbReference type="ARBA" id="ARBA00004589"/>
    </source>
</evidence>
<reference evidence="9" key="2">
    <citation type="submission" date="2025-09" db="UniProtKB">
        <authorList>
            <consortium name="Ensembl"/>
        </authorList>
    </citation>
    <scope>IDENTIFICATION</scope>
</reference>
<dbReference type="AlphaFoldDB" id="A0A8C7EJB2"/>
<accession>A0A8C7EJB2</accession>
<evidence type="ECO:0000256" key="3">
    <source>
        <dbReference type="ARBA" id="ARBA00022729"/>
    </source>
</evidence>
<evidence type="ECO:0000313" key="10">
    <source>
        <dbReference type="Proteomes" id="UP000694425"/>
    </source>
</evidence>
<feature type="signal peptide" evidence="8">
    <location>
        <begin position="1"/>
        <end position="20"/>
    </location>
</feature>
<protein>
    <submittedName>
        <fullName evidence="9">Uncharacterized protein</fullName>
    </submittedName>
</protein>
<feature type="chain" id="PRO_5034383484" evidence="8">
    <location>
        <begin position="21"/>
        <end position="128"/>
    </location>
</feature>
<evidence type="ECO:0000256" key="7">
    <source>
        <dbReference type="ARBA" id="ARBA00023288"/>
    </source>
</evidence>
<keyword evidence="4" id="KW-0472">Membrane</keyword>
<keyword evidence="10" id="KW-1185">Reference proteome</keyword>
<evidence type="ECO:0000256" key="8">
    <source>
        <dbReference type="SAM" id="SignalP"/>
    </source>
</evidence>
<evidence type="ECO:0000256" key="2">
    <source>
        <dbReference type="ARBA" id="ARBA00022622"/>
    </source>
</evidence>
<reference evidence="9" key="1">
    <citation type="submission" date="2025-08" db="UniProtKB">
        <authorList>
            <consortium name="Ensembl"/>
        </authorList>
    </citation>
    <scope>IDENTIFICATION</scope>
</reference>
<dbReference type="Proteomes" id="UP000694425">
    <property type="component" value="Unplaced"/>
</dbReference>
<evidence type="ECO:0000256" key="4">
    <source>
        <dbReference type="ARBA" id="ARBA00023136"/>
    </source>
</evidence>
<evidence type="ECO:0000256" key="5">
    <source>
        <dbReference type="ARBA" id="ARBA00023157"/>
    </source>
</evidence>
<dbReference type="GO" id="GO:0098552">
    <property type="term" value="C:side of membrane"/>
    <property type="evidence" value="ECO:0007669"/>
    <property type="project" value="UniProtKB-KW"/>
</dbReference>
<keyword evidence="6" id="KW-0325">Glycoprotein</keyword>